<evidence type="ECO:0000256" key="2">
    <source>
        <dbReference type="ARBA" id="ARBA00022630"/>
    </source>
</evidence>
<proteinExistence type="predicted"/>
<sequence>MDSCATCVGAGLKQVRDVADQVELTYEVGGVSEKLVVDGLLVATGRTPNTKELVLENTSLNVGPRGSVPVNEKLETNVPGVWALGDLNGGPQFTYISLDDYRIVNNQLFGDQTRTLTNRPIYPNTTFLHPAVATIGLSAKAAKEQNLAVDVVSVLTKTAPKYKVIGDPRGIFQAIVGKKTKLILGATIYDEESYEIINLISLAMNQQIPATALRDQIYSHPTMAETFNDLFAGI</sequence>
<keyword evidence="2" id="KW-0285">Flavoprotein</keyword>
<comment type="cofactor">
    <cofactor evidence="1">
        <name>FAD</name>
        <dbReference type="ChEBI" id="CHEBI:57692"/>
    </cofactor>
</comment>
<evidence type="ECO:0000313" key="6">
    <source>
        <dbReference type="EMBL" id="KRK38118.1"/>
    </source>
</evidence>
<gene>
    <name evidence="6" type="ORF">FC62_GL000892</name>
</gene>
<dbReference type="GO" id="GO:0003955">
    <property type="term" value="F:NAD(P)H dehydrogenase (quinone) activity"/>
    <property type="evidence" value="ECO:0007669"/>
    <property type="project" value="TreeGrafter"/>
</dbReference>
<evidence type="ECO:0000259" key="4">
    <source>
        <dbReference type="Pfam" id="PF02852"/>
    </source>
</evidence>
<dbReference type="EMBL" id="AZCV01000002">
    <property type="protein sequence ID" value="KRK38118.1"/>
    <property type="molecule type" value="Genomic_DNA"/>
</dbReference>
<dbReference type="Gene3D" id="3.50.50.60">
    <property type="entry name" value="FAD/NAD(P)-binding domain"/>
    <property type="match status" value="1"/>
</dbReference>
<evidence type="ECO:0000313" key="7">
    <source>
        <dbReference type="Proteomes" id="UP000050909"/>
    </source>
</evidence>
<dbReference type="GO" id="GO:0050660">
    <property type="term" value="F:flavin adenine dinucleotide binding"/>
    <property type="evidence" value="ECO:0007669"/>
    <property type="project" value="TreeGrafter"/>
</dbReference>
<reference evidence="6 7" key="1">
    <citation type="journal article" date="2015" name="Genome Announc.">
        <title>Expanding the biotechnology potential of lactobacilli through comparative genomics of 213 strains and associated genera.</title>
        <authorList>
            <person name="Sun Z."/>
            <person name="Harris H.M."/>
            <person name="McCann A."/>
            <person name="Guo C."/>
            <person name="Argimon S."/>
            <person name="Zhang W."/>
            <person name="Yang X."/>
            <person name="Jeffery I.B."/>
            <person name="Cooney J.C."/>
            <person name="Kagawa T.F."/>
            <person name="Liu W."/>
            <person name="Song Y."/>
            <person name="Salvetti E."/>
            <person name="Wrobel A."/>
            <person name="Rasinkangas P."/>
            <person name="Parkhill J."/>
            <person name="Rea M.C."/>
            <person name="O'Sullivan O."/>
            <person name="Ritari J."/>
            <person name="Douillard F.P."/>
            <person name="Paul Ross R."/>
            <person name="Yang R."/>
            <person name="Briner A.E."/>
            <person name="Felis G.E."/>
            <person name="de Vos W.M."/>
            <person name="Barrangou R."/>
            <person name="Klaenhammer T.R."/>
            <person name="Caufield P.W."/>
            <person name="Cui Y."/>
            <person name="Zhang H."/>
            <person name="O'Toole P.W."/>
        </authorList>
    </citation>
    <scope>NUCLEOTIDE SEQUENCE [LARGE SCALE GENOMIC DNA]</scope>
    <source>
        <strain evidence="6 7">DSM 20534</strain>
    </source>
</reference>
<protein>
    <submittedName>
        <fullName evidence="6">Mercury(II) reductase</fullName>
    </submittedName>
</protein>
<dbReference type="SUPFAM" id="SSF51905">
    <property type="entry name" value="FAD/NAD(P)-binding domain"/>
    <property type="match status" value="1"/>
</dbReference>
<name>A0A0R1GV58_9LACO</name>
<dbReference type="AlphaFoldDB" id="A0A0R1GV58"/>
<dbReference type="InterPro" id="IPR023753">
    <property type="entry name" value="FAD/NAD-binding_dom"/>
</dbReference>
<dbReference type="PRINTS" id="PR00411">
    <property type="entry name" value="PNDRDTASEI"/>
</dbReference>
<comment type="caution">
    <text evidence="6">The sequence shown here is derived from an EMBL/GenBank/DDBJ whole genome shotgun (WGS) entry which is preliminary data.</text>
</comment>
<dbReference type="PRINTS" id="PR00368">
    <property type="entry name" value="FADPNR"/>
</dbReference>
<feature type="domain" description="FAD/NAD(P)-binding" evidence="5">
    <location>
        <begin position="10"/>
        <end position="95"/>
    </location>
</feature>
<dbReference type="RefSeq" id="WP_056945920.1">
    <property type="nucleotide sequence ID" value="NZ_AZCV01000002.1"/>
</dbReference>
<dbReference type="InterPro" id="IPR036188">
    <property type="entry name" value="FAD/NAD-bd_sf"/>
</dbReference>
<organism evidence="6 7">
    <name type="scientific">Amylolactobacillus amylotrophicus DSM 20534</name>
    <dbReference type="NCBI Taxonomy" id="1423722"/>
    <lineage>
        <taxon>Bacteria</taxon>
        <taxon>Bacillati</taxon>
        <taxon>Bacillota</taxon>
        <taxon>Bacilli</taxon>
        <taxon>Lactobacillales</taxon>
        <taxon>Lactobacillaceae</taxon>
        <taxon>Amylolactobacillus</taxon>
    </lineage>
</organism>
<dbReference type="Proteomes" id="UP000050909">
    <property type="component" value="Unassembled WGS sequence"/>
</dbReference>
<evidence type="ECO:0000256" key="1">
    <source>
        <dbReference type="ARBA" id="ARBA00001974"/>
    </source>
</evidence>
<dbReference type="PANTHER" id="PTHR43014:SF4">
    <property type="entry name" value="PYRIDINE NUCLEOTIDE-DISULFIDE OXIDOREDUCTASE RCLA-RELATED"/>
    <property type="match status" value="1"/>
</dbReference>
<evidence type="ECO:0000259" key="5">
    <source>
        <dbReference type="Pfam" id="PF07992"/>
    </source>
</evidence>
<dbReference type="Pfam" id="PF07992">
    <property type="entry name" value="Pyr_redox_2"/>
    <property type="match status" value="1"/>
</dbReference>
<keyword evidence="7" id="KW-1185">Reference proteome</keyword>
<feature type="domain" description="Pyridine nucleotide-disulphide oxidoreductase dimerisation" evidence="4">
    <location>
        <begin position="123"/>
        <end position="229"/>
    </location>
</feature>
<dbReference type="Gene3D" id="3.30.390.30">
    <property type="match status" value="1"/>
</dbReference>
<keyword evidence="3" id="KW-0274">FAD</keyword>
<dbReference type="PATRIC" id="fig|1423722.3.peg.908"/>
<dbReference type="SUPFAM" id="SSF55424">
    <property type="entry name" value="FAD/NAD-linked reductases, dimerisation (C-terminal) domain"/>
    <property type="match status" value="1"/>
</dbReference>
<accession>A0A0R1GV58</accession>
<dbReference type="Pfam" id="PF02852">
    <property type="entry name" value="Pyr_redox_dim"/>
    <property type="match status" value="1"/>
</dbReference>
<dbReference type="InterPro" id="IPR016156">
    <property type="entry name" value="FAD/NAD-linked_Rdtase_dimer_sf"/>
</dbReference>
<dbReference type="InterPro" id="IPR004099">
    <property type="entry name" value="Pyr_nucl-diS_OxRdtase_dimer"/>
</dbReference>
<evidence type="ECO:0000256" key="3">
    <source>
        <dbReference type="ARBA" id="ARBA00022827"/>
    </source>
</evidence>
<dbReference type="PANTHER" id="PTHR43014">
    <property type="entry name" value="MERCURIC REDUCTASE"/>
    <property type="match status" value="1"/>
</dbReference>